<reference evidence="1" key="1">
    <citation type="submission" date="2020-05" db="EMBL/GenBank/DDBJ databases">
        <title>WGS assembly of Panicum virgatum.</title>
        <authorList>
            <person name="Lovell J.T."/>
            <person name="Jenkins J."/>
            <person name="Shu S."/>
            <person name="Juenger T.E."/>
            <person name="Schmutz J."/>
        </authorList>
    </citation>
    <scope>NUCLEOTIDE SEQUENCE</scope>
    <source>
        <strain evidence="1">AP13</strain>
    </source>
</reference>
<comment type="caution">
    <text evidence="1">The sequence shown here is derived from an EMBL/GenBank/DDBJ whole genome shotgun (WGS) entry which is preliminary data.</text>
</comment>
<dbReference type="EMBL" id="CM029040">
    <property type="protein sequence ID" value="KAG2634444.1"/>
    <property type="molecule type" value="Genomic_DNA"/>
</dbReference>
<evidence type="ECO:0000313" key="1">
    <source>
        <dbReference type="EMBL" id="KAG2634444.1"/>
    </source>
</evidence>
<proteinExistence type="predicted"/>
<dbReference type="PANTHER" id="PTHR33207">
    <property type="entry name" value="F-BOX DOMAIN CONTAINING PROTEIN-RELATED"/>
    <property type="match status" value="1"/>
</dbReference>
<organism evidence="1 2">
    <name type="scientific">Panicum virgatum</name>
    <name type="common">Blackwell switchgrass</name>
    <dbReference type="NCBI Taxonomy" id="38727"/>
    <lineage>
        <taxon>Eukaryota</taxon>
        <taxon>Viridiplantae</taxon>
        <taxon>Streptophyta</taxon>
        <taxon>Embryophyta</taxon>
        <taxon>Tracheophyta</taxon>
        <taxon>Spermatophyta</taxon>
        <taxon>Magnoliopsida</taxon>
        <taxon>Liliopsida</taxon>
        <taxon>Poales</taxon>
        <taxon>Poaceae</taxon>
        <taxon>PACMAD clade</taxon>
        <taxon>Panicoideae</taxon>
        <taxon>Panicodae</taxon>
        <taxon>Paniceae</taxon>
        <taxon>Panicinae</taxon>
        <taxon>Panicum</taxon>
        <taxon>Panicum sect. Hiantes</taxon>
    </lineage>
</organism>
<evidence type="ECO:0000313" key="2">
    <source>
        <dbReference type="Proteomes" id="UP000823388"/>
    </source>
</evidence>
<dbReference type="AlphaFoldDB" id="A0A8T0VMF5"/>
<gene>
    <name evidence="1" type="ORF">PVAP13_2NG167306</name>
</gene>
<name>A0A8T0VMF5_PANVG</name>
<keyword evidence="2" id="KW-1185">Reference proteome</keyword>
<dbReference type="Proteomes" id="UP000823388">
    <property type="component" value="Chromosome 2N"/>
</dbReference>
<accession>A0A8T0VMF5</accession>
<sequence>MASIQPPPLVVGRHLSTLGLASIQPPSSPILRRHASVQPSSSTHRGGVSTWEIADSRGGLLLLYRGVELYGQLGSSAAASRRNVPGLVVCDPLERRYTPIPCPRDLDGHKYLGLFLLDGGSWTGQPAGSDDRIGMSSFRVMAALHRPHAWEPGRGVPVAYVFSSGQAEAAPAPATGTS</sequence>
<protein>
    <submittedName>
        <fullName evidence="1">Uncharacterized protein</fullName>
    </submittedName>
</protein>